<dbReference type="SUPFAM" id="SSF51419">
    <property type="entry name" value="PLP-binding barrel"/>
    <property type="match status" value="1"/>
</dbReference>
<dbReference type="HAMAP" id="MF_02120">
    <property type="entry name" value="LysA"/>
    <property type="match status" value="1"/>
</dbReference>
<comment type="subunit">
    <text evidence="5">Homodimer.</text>
</comment>
<organism evidence="10 11">
    <name type="scientific">Novosphingobium kalidii</name>
    <dbReference type="NCBI Taxonomy" id="3230299"/>
    <lineage>
        <taxon>Bacteria</taxon>
        <taxon>Pseudomonadati</taxon>
        <taxon>Pseudomonadota</taxon>
        <taxon>Alphaproteobacteria</taxon>
        <taxon>Sphingomonadales</taxon>
        <taxon>Sphingomonadaceae</taxon>
        <taxon>Novosphingobium</taxon>
    </lineage>
</organism>
<comment type="cofactor">
    <cofactor evidence="1 5 7">
        <name>pyridoxal 5'-phosphate</name>
        <dbReference type="ChEBI" id="CHEBI:597326"/>
    </cofactor>
</comment>
<feature type="binding site" evidence="5">
    <location>
        <position position="278"/>
    </location>
    <ligand>
        <name>substrate</name>
    </ligand>
</feature>
<sequence length="419" mass="44206">MDHFELRNGELHAENVPLAAIAAQVGTPVYVYSRATLTRHAQVFREALSALPRMHLAFAVKSNPNLAVLKLLAGQGYGADVVSAGEMHRALAAGMPGADIVFSGVGKTAREMREALDAGLGQFNLESEEEGVELAAIAASQGQVATATLRVNPDVDARTHAKISTGKSDNKFGVAYDQAAAIYARLSGLPGLNMRGLAVHIGSQITDLEPSRLAFGKMGELMRAIRGQGLAVTHMDLGGGLGVPYKAGDVLPGPAEYGAMVVEATRGWDATIMFEPGRVITGNSGVLLTEIIRVKAGAVHPFVVVDAAMNDLARPAMYDAWHDFAAVRPSGEQMTANIVGPICESSDTFAMARQIDAVSAGDLAIFRTAGAYGATMANTYNSRALVPEVMVDGDKWAVVAERIEPSTILAAERVPEWLT</sequence>
<dbReference type="GO" id="GO:0008836">
    <property type="term" value="F:diaminopimelate decarboxylase activity"/>
    <property type="evidence" value="ECO:0007669"/>
    <property type="project" value="UniProtKB-EC"/>
</dbReference>
<keyword evidence="2 5" id="KW-0210">Decarboxylase</keyword>
<evidence type="ECO:0000256" key="4">
    <source>
        <dbReference type="ARBA" id="ARBA00023239"/>
    </source>
</evidence>
<evidence type="ECO:0000313" key="10">
    <source>
        <dbReference type="EMBL" id="MET1755339.1"/>
    </source>
</evidence>
<comment type="function">
    <text evidence="5">Specifically catalyzes the decarboxylation of meso-diaminopimelate (meso-DAP) to L-lysine.</text>
</comment>
<dbReference type="NCBIfam" id="TIGR01048">
    <property type="entry name" value="lysA"/>
    <property type="match status" value="1"/>
</dbReference>
<evidence type="ECO:0000256" key="7">
    <source>
        <dbReference type="RuleBase" id="RU003738"/>
    </source>
</evidence>
<comment type="catalytic activity">
    <reaction evidence="5 7">
        <text>meso-2,6-diaminopimelate + H(+) = L-lysine + CO2</text>
        <dbReference type="Rhea" id="RHEA:15101"/>
        <dbReference type="ChEBI" id="CHEBI:15378"/>
        <dbReference type="ChEBI" id="CHEBI:16526"/>
        <dbReference type="ChEBI" id="CHEBI:32551"/>
        <dbReference type="ChEBI" id="CHEBI:57791"/>
        <dbReference type="EC" id="4.1.1.20"/>
    </reaction>
</comment>
<feature type="binding site" evidence="5">
    <location>
        <position position="372"/>
    </location>
    <ligand>
        <name>pyridoxal 5'-phosphate</name>
        <dbReference type="ChEBI" id="CHEBI:597326"/>
    </ligand>
</feature>
<gene>
    <name evidence="5 10" type="primary">lysA</name>
    <name evidence="10" type="ORF">ABVV53_07690</name>
</gene>
<evidence type="ECO:0000313" key="11">
    <source>
        <dbReference type="Proteomes" id="UP001548713"/>
    </source>
</evidence>
<evidence type="ECO:0000259" key="8">
    <source>
        <dbReference type="Pfam" id="PF00278"/>
    </source>
</evidence>
<keyword evidence="11" id="KW-1185">Reference proteome</keyword>
<dbReference type="InterPro" id="IPR022653">
    <property type="entry name" value="De-COase2_pyr-phos_BS"/>
</dbReference>
<dbReference type="SUPFAM" id="SSF50621">
    <property type="entry name" value="Alanine racemase C-terminal domain-like"/>
    <property type="match status" value="1"/>
</dbReference>
<dbReference type="Pfam" id="PF02784">
    <property type="entry name" value="Orn_Arg_deC_N"/>
    <property type="match status" value="1"/>
</dbReference>
<protein>
    <recommendedName>
        <fullName evidence="5 6">Diaminopimelate decarboxylase</fullName>
        <shortName evidence="5">DAP decarboxylase</shortName>
        <shortName evidence="5">DAPDC</shortName>
        <ecNumber evidence="5 6">4.1.1.20</ecNumber>
    </recommendedName>
</protein>
<feature type="binding site" evidence="5">
    <location>
        <position position="344"/>
    </location>
    <ligand>
        <name>substrate</name>
    </ligand>
</feature>
<dbReference type="PANTHER" id="PTHR43727:SF2">
    <property type="entry name" value="GROUP IV DECARBOXYLASE"/>
    <property type="match status" value="1"/>
</dbReference>
<dbReference type="PRINTS" id="PR01179">
    <property type="entry name" value="ODADCRBXLASE"/>
</dbReference>
<dbReference type="Pfam" id="PF00278">
    <property type="entry name" value="Orn_DAP_Arg_deC"/>
    <property type="match status" value="1"/>
</dbReference>
<dbReference type="PANTHER" id="PTHR43727">
    <property type="entry name" value="DIAMINOPIMELATE DECARBOXYLASE"/>
    <property type="match status" value="1"/>
</dbReference>
<dbReference type="EC" id="4.1.1.20" evidence="5 6"/>
<comment type="caution">
    <text evidence="10">The sequence shown here is derived from an EMBL/GenBank/DDBJ whole genome shotgun (WGS) entry which is preliminary data.</text>
</comment>
<dbReference type="RefSeq" id="WP_353983807.1">
    <property type="nucleotide sequence ID" value="NZ_JBEWLY010000013.1"/>
</dbReference>
<reference evidence="10 11" key="1">
    <citation type="submission" date="2024-07" db="EMBL/GenBank/DDBJ databases">
        <title>Novosphingobium kalidii RD2P27.</title>
        <authorList>
            <person name="Sun J.-Q."/>
        </authorList>
    </citation>
    <scope>NUCLEOTIDE SEQUENCE [LARGE SCALE GENOMIC DNA]</scope>
    <source>
        <strain evidence="10 11">RD2P27</strain>
    </source>
</reference>
<evidence type="ECO:0000256" key="5">
    <source>
        <dbReference type="HAMAP-Rule" id="MF_02120"/>
    </source>
</evidence>
<feature type="binding site" evidence="5">
    <location>
        <begin position="275"/>
        <end position="278"/>
    </location>
    <ligand>
        <name>pyridoxal 5'-phosphate</name>
        <dbReference type="ChEBI" id="CHEBI:597326"/>
    </ligand>
</feature>
<dbReference type="InterPro" id="IPR000183">
    <property type="entry name" value="Orn/DAP/Arg_de-COase"/>
</dbReference>
<evidence type="ECO:0000259" key="9">
    <source>
        <dbReference type="Pfam" id="PF02784"/>
    </source>
</evidence>
<feature type="domain" description="Orn/DAP/Arg decarboxylase 2 C-terminal" evidence="8">
    <location>
        <begin position="30"/>
        <end position="370"/>
    </location>
</feature>
<keyword evidence="3 5" id="KW-0663">Pyridoxal phosphate</keyword>
<evidence type="ECO:0000256" key="2">
    <source>
        <dbReference type="ARBA" id="ARBA00022793"/>
    </source>
</evidence>
<evidence type="ECO:0000256" key="6">
    <source>
        <dbReference type="NCBIfam" id="TIGR01048"/>
    </source>
</evidence>
<dbReference type="PROSITE" id="PS00878">
    <property type="entry name" value="ODR_DC_2_1"/>
    <property type="match status" value="1"/>
</dbReference>
<feature type="binding site" evidence="5">
    <location>
        <position position="372"/>
    </location>
    <ligand>
        <name>substrate</name>
    </ligand>
</feature>
<dbReference type="InterPro" id="IPR002986">
    <property type="entry name" value="DAP_deCOOHase_LysA"/>
</dbReference>
<dbReference type="Proteomes" id="UP001548713">
    <property type="component" value="Unassembled WGS sequence"/>
</dbReference>
<dbReference type="InterPro" id="IPR022643">
    <property type="entry name" value="De-COase2_C"/>
</dbReference>
<dbReference type="Gene3D" id="2.40.37.10">
    <property type="entry name" value="Lyase, Ornithine Decarboxylase, Chain A, domain 1"/>
    <property type="match status" value="1"/>
</dbReference>
<comment type="pathway">
    <text evidence="5 7">Amino-acid biosynthesis; L-lysine biosynthesis via DAP pathway; L-lysine from DL-2,6-diaminopimelate: step 1/1.</text>
</comment>
<keyword evidence="4 5" id="KW-0456">Lyase</keyword>
<feature type="domain" description="Orn/DAP/Arg decarboxylase 2 N-terminal" evidence="9">
    <location>
        <begin position="44"/>
        <end position="281"/>
    </location>
</feature>
<dbReference type="EMBL" id="JBEWLY010000013">
    <property type="protein sequence ID" value="MET1755339.1"/>
    <property type="molecule type" value="Genomic_DNA"/>
</dbReference>
<keyword evidence="5 7" id="KW-0457">Lysine biosynthesis</keyword>
<keyword evidence="5" id="KW-0028">Amino-acid biosynthesis</keyword>
<dbReference type="Gene3D" id="3.20.20.10">
    <property type="entry name" value="Alanine racemase"/>
    <property type="match status" value="1"/>
</dbReference>
<dbReference type="CDD" id="cd06828">
    <property type="entry name" value="PLPDE_III_DapDC"/>
    <property type="match status" value="1"/>
</dbReference>
<dbReference type="InterPro" id="IPR029066">
    <property type="entry name" value="PLP-binding_barrel"/>
</dbReference>
<proteinExistence type="inferred from homology"/>
<evidence type="ECO:0000256" key="3">
    <source>
        <dbReference type="ARBA" id="ARBA00022898"/>
    </source>
</evidence>
<evidence type="ECO:0000256" key="1">
    <source>
        <dbReference type="ARBA" id="ARBA00001933"/>
    </source>
</evidence>
<feature type="binding site" evidence="5">
    <location>
        <position position="240"/>
    </location>
    <ligand>
        <name>pyridoxal 5'-phosphate</name>
        <dbReference type="ChEBI" id="CHEBI:597326"/>
    </ligand>
</feature>
<dbReference type="PRINTS" id="PR01181">
    <property type="entry name" value="DAPDCRBXLASE"/>
</dbReference>
<dbReference type="InterPro" id="IPR009006">
    <property type="entry name" value="Ala_racemase/Decarboxylase_C"/>
</dbReference>
<accession>A0ABV2D0F8</accession>
<feature type="binding site" evidence="5">
    <location>
        <position position="314"/>
    </location>
    <ligand>
        <name>substrate</name>
    </ligand>
</feature>
<feature type="binding site" evidence="5">
    <location>
        <position position="318"/>
    </location>
    <ligand>
        <name>substrate</name>
    </ligand>
</feature>
<comment type="similarity">
    <text evidence="5">Belongs to the Orn/Lys/Arg decarboxylase class-II family. LysA subfamily.</text>
</comment>
<name>A0ABV2D0F8_9SPHN</name>
<dbReference type="InterPro" id="IPR022644">
    <property type="entry name" value="De-COase2_N"/>
</dbReference>
<feature type="modified residue" description="N6-(pyridoxal phosphate)lysine" evidence="5">
    <location>
        <position position="61"/>
    </location>
</feature>